<sequence length="188" mass="22318">MEEKQLIIQELNKIFLEIEKYDNDKEYIKILKTKLETTKDKYKAILYFYNGITEFDKHLNDEKELNISDLVDGTISFVEFLSLPPITYLDDEYGLEKLNSFRTYLGSTKIKNDIDNSEFLKYASCSPTRPNATCGTCTRNLKKCCLLFHYIIKKKNRDKIFKRFYVFISHCAYLMNYWAKNLQCTKNP</sequence>
<evidence type="ECO:0000313" key="1">
    <source>
        <dbReference type="EMBL" id="AYV85782.1"/>
    </source>
</evidence>
<dbReference type="EMBL" id="MK072476">
    <property type="protein sequence ID" value="AYV85782.1"/>
    <property type="molecule type" value="Genomic_DNA"/>
</dbReference>
<gene>
    <name evidence="1" type="ORF">Satyrvirus40_5</name>
</gene>
<accession>A0A3G5AF25</accession>
<name>A0A3G5AF25_9VIRU</name>
<reference evidence="1" key="1">
    <citation type="submission" date="2018-10" db="EMBL/GenBank/DDBJ databases">
        <title>Hidden diversity of soil giant viruses.</title>
        <authorList>
            <person name="Schulz F."/>
            <person name="Alteio L."/>
            <person name="Goudeau D."/>
            <person name="Ryan E.M."/>
            <person name="Malmstrom R.R."/>
            <person name="Blanchard J."/>
            <person name="Woyke T."/>
        </authorList>
    </citation>
    <scope>NUCLEOTIDE SEQUENCE</scope>
    <source>
        <strain evidence="1">SAV1</strain>
    </source>
</reference>
<proteinExistence type="predicted"/>
<protein>
    <submittedName>
        <fullName evidence="1">Uncharacterized protein</fullName>
    </submittedName>
</protein>
<organism evidence="1">
    <name type="scientific">Satyrvirus sp</name>
    <dbReference type="NCBI Taxonomy" id="2487771"/>
    <lineage>
        <taxon>Viruses</taxon>
        <taxon>Varidnaviria</taxon>
        <taxon>Bamfordvirae</taxon>
        <taxon>Nucleocytoviricota</taxon>
        <taxon>Megaviricetes</taxon>
        <taxon>Imitervirales</taxon>
        <taxon>Mimiviridae</taxon>
        <taxon>Megamimivirinae</taxon>
    </lineage>
</organism>